<dbReference type="Proteomes" id="UP000036947">
    <property type="component" value="Unassembled WGS sequence"/>
</dbReference>
<organism evidence="2 3">
    <name type="scientific">Tolypocladium ophioglossoides (strain CBS 100239)</name>
    <name type="common">Snaketongue truffleclub</name>
    <name type="synonym">Elaphocordyceps ophioglossoides</name>
    <dbReference type="NCBI Taxonomy" id="1163406"/>
    <lineage>
        <taxon>Eukaryota</taxon>
        <taxon>Fungi</taxon>
        <taxon>Dikarya</taxon>
        <taxon>Ascomycota</taxon>
        <taxon>Pezizomycotina</taxon>
        <taxon>Sordariomycetes</taxon>
        <taxon>Hypocreomycetidae</taxon>
        <taxon>Hypocreales</taxon>
        <taxon>Ophiocordycipitaceae</taxon>
        <taxon>Tolypocladium</taxon>
    </lineage>
</organism>
<gene>
    <name evidence="2" type="ORF">TOPH_03815</name>
</gene>
<evidence type="ECO:0000313" key="3">
    <source>
        <dbReference type="Proteomes" id="UP000036947"/>
    </source>
</evidence>
<accession>A0A0L0ND67</accession>
<comment type="caution">
    <text evidence="2">The sequence shown here is derived from an EMBL/GenBank/DDBJ whole genome shotgun (WGS) entry which is preliminary data.</text>
</comment>
<name>A0A0L0ND67_TOLOC</name>
<feature type="region of interest" description="Disordered" evidence="1">
    <location>
        <begin position="375"/>
        <end position="552"/>
    </location>
</feature>
<evidence type="ECO:0000313" key="2">
    <source>
        <dbReference type="EMBL" id="KND91710.1"/>
    </source>
</evidence>
<protein>
    <recommendedName>
        <fullName evidence="4">Ankyrin 2,3/unc44</fullName>
    </recommendedName>
</protein>
<evidence type="ECO:0000256" key="1">
    <source>
        <dbReference type="SAM" id="MobiDB-lite"/>
    </source>
</evidence>
<evidence type="ECO:0008006" key="4">
    <source>
        <dbReference type="Google" id="ProtNLM"/>
    </source>
</evidence>
<feature type="compositionally biased region" description="Polar residues" evidence="1">
    <location>
        <begin position="509"/>
        <end position="524"/>
    </location>
</feature>
<reference evidence="2 3" key="1">
    <citation type="journal article" date="2015" name="BMC Genomics">
        <title>The genome of the truffle-parasite Tolypocladium ophioglossoides and the evolution of antifungal peptaibiotics.</title>
        <authorList>
            <person name="Quandt C.A."/>
            <person name="Bushley K.E."/>
            <person name="Spatafora J.W."/>
        </authorList>
    </citation>
    <scope>NUCLEOTIDE SEQUENCE [LARGE SCALE GENOMIC DNA]</scope>
    <source>
        <strain evidence="2 3">CBS 100239</strain>
    </source>
</reference>
<keyword evidence="3" id="KW-1185">Reference proteome</keyword>
<dbReference type="STRING" id="1163406.A0A0L0ND67"/>
<dbReference type="AlphaFoldDB" id="A0A0L0ND67"/>
<dbReference type="OrthoDB" id="5419928at2759"/>
<sequence>MPARQMTNATLSVGEVAAFSDEQLAQFMQNHRRHNGDFDLPVDGWDKLSMHDRHQLAERLKAQERILSQNPVAHSRPLDLDQLDARLRLVSDGDDIVPQVQQRMQGRITPPYSQEDELRDQIDDETEAFNDLVRDGGRPLYSISLIEQVSRNPEEHRDMLWPFWDYPRDSQVSWLVFRRQLKRWQAFRKWQIDNRGLEDDDGGFPAYVEMMKRLYTEDGYDEGMAKIKADPTYLKSGWEYERRIRRWQRHHQRERGCTGFSDYVNARQEEDDRTWKAKIAAEAEAERVYFLTQKDSRRLSIPKEKRIRMLHAATKKVVAAKELYESTKRRNDMVTNFIRATFNYVDAKKDTAGHAELVQWVLEQVPHVEAELVQPAMTGAGPHTKSKTRKRAQDEANPENRSLKKRKLGCREVGRLSRRRGTGLEDLGEASPTPPRTIPDKNCLTRDETPSAKSRQADSTLFPRSVDASPARTEGPRRSARIAARLNNPQQTLAGMPRELRPRSRAKPRQNNQTSYGPRSTKASVASKIASRKRGSSVQGGRVSKRLGVCGK</sequence>
<dbReference type="EMBL" id="LFRF01000008">
    <property type="protein sequence ID" value="KND91710.1"/>
    <property type="molecule type" value="Genomic_DNA"/>
</dbReference>
<proteinExistence type="predicted"/>